<proteinExistence type="predicted"/>
<sequence>MIADVQWALDDIQCAVNHVRFMVGVCDMRYTAGDLRWSFGRRTFVFTAFCVWAMCGVDLKLIREKLPDNKGDFFNYRRISYILGRFSLIFSLMTRNSNIPGINSSISLSVLQLGNKTALRLVLQLMLRLVLQPLLLSEFN</sequence>
<name>A0ABX3GJM6_9BACL</name>
<accession>A0ABX3GJM6</accession>
<protein>
    <submittedName>
        <fullName evidence="1">Uncharacterized protein</fullName>
    </submittedName>
</protein>
<evidence type="ECO:0000313" key="2">
    <source>
        <dbReference type="Proteomes" id="UP000187158"/>
    </source>
</evidence>
<dbReference type="EMBL" id="MPVP01000208">
    <property type="protein sequence ID" value="OMD20941.1"/>
    <property type="molecule type" value="Genomic_DNA"/>
</dbReference>
<comment type="caution">
    <text evidence="1">The sequence shown here is derived from an EMBL/GenBank/DDBJ whole genome shotgun (WGS) entry which is preliminary data.</text>
</comment>
<reference evidence="1 2" key="1">
    <citation type="submission" date="2016-11" db="EMBL/GenBank/DDBJ databases">
        <title>Paenibacillus species isolates.</title>
        <authorList>
            <person name="Beno S.M."/>
        </authorList>
    </citation>
    <scope>NUCLEOTIDE SEQUENCE [LARGE SCALE GENOMIC DNA]</scope>
    <source>
        <strain evidence="1 2">FSL H7-0433</strain>
    </source>
</reference>
<keyword evidence="2" id="KW-1185">Reference proteome</keyword>
<dbReference type="Proteomes" id="UP000187158">
    <property type="component" value="Unassembled WGS sequence"/>
</dbReference>
<organism evidence="1 2">
    <name type="scientific">Paenibacillus odorifer</name>
    <dbReference type="NCBI Taxonomy" id="189426"/>
    <lineage>
        <taxon>Bacteria</taxon>
        <taxon>Bacillati</taxon>
        <taxon>Bacillota</taxon>
        <taxon>Bacilli</taxon>
        <taxon>Bacillales</taxon>
        <taxon>Paenibacillaceae</taxon>
        <taxon>Paenibacillus</taxon>
    </lineage>
</organism>
<evidence type="ECO:0000313" key="1">
    <source>
        <dbReference type="EMBL" id="OMD20941.1"/>
    </source>
</evidence>
<gene>
    <name evidence="1" type="ORF">BSO21_23970</name>
</gene>